<dbReference type="InterPro" id="IPR001367">
    <property type="entry name" value="Fe_dep_repressor"/>
</dbReference>
<dbReference type="PROSITE" id="PS50944">
    <property type="entry name" value="HTH_DTXR"/>
    <property type="match status" value="1"/>
</dbReference>
<keyword evidence="6" id="KW-0805">Transcription regulation</keyword>
<evidence type="ECO:0000256" key="5">
    <source>
        <dbReference type="ARBA" id="ARBA00022491"/>
    </source>
</evidence>
<gene>
    <name evidence="13" type="ORF">NZD86_01245</name>
</gene>
<comment type="subunit">
    <text evidence="3">Homodimer.</text>
</comment>
<dbReference type="InterPro" id="IPR036390">
    <property type="entry name" value="WH_DNA-bd_sf"/>
</dbReference>
<dbReference type="InterPro" id="IPR036421">
    <property type="entry name" value="Fe_dep_repressor_sf"/>
</dbReference>
<evidence type="ECO:0000256" key="10">
    <source>
        <dbReference type="ARBA" id="ARBA00023211"/>
    </source>
</evidence>
<dbReference type="EMBL" id="CP104064">
    <property type="protein sequence ID" value="WAH37205.1"/>
    <property type="molecule type" value="Genomic_DNA"/>
</dbReference>
<keyword evidence="7" id="KW-0238">DNA-binding</keyword>
<dbReference type="PANTHER" id="PTHR33238">
    <property type="entry name" value="IRON (METAL) DEPENDENT REPRESSOR, DTXR FAMILY"/>
    <property type="match status" value="1"/>
</dbReference>
<proteinExistence type="inferred from homology"/>
<feature type="domain" description="HTH dtxR-type" evidence="12">
    <location>
        <begin position="1"/>
        <end position="64"/>
    </location>
</feature>
<accession>A0ABY6Z5A8</accession>
<keyword evidence="10" id="KW-0464">Manganese</keyword>
<comment type="subcellular location">
    <subcellularLocation>
        <location evidence="1">Cytoplasm</location>
    </subcellularLocation>
</comment>
<keyword evidence="9" id="KW-0804">Transcription</keyword>
<dbReference type="PANTHER" id="PTHR33238:SF11">
    <property type="entry name" value="TRANSCRIPTIONAL REGULATOR MNTR"/>
    <property type="match status" value="1"/>
</dbReference>
<evidence type="ECO:0000256" key="2">
    <source>
        <dbReference type="ARBA" id="ARBA00007871"/>
    </source>
</evidence>
<dbReference type="Pfam" id="PF01325">
    <property type="entry name" value="Fe_dep_repress"/>
    <property type="match status" value="1"/>
</dbReference>
<dbReference type="Pfam" id="PF02742">
    <property type="entry name" value="Fe_dep_repr_C"/>
    <property type="match status" value="1"/>
</dbReference>
<protein>
    <recommendedName>
        <fullName evidence="11">Manganese transport regulator</fullName>
    </recommendedName>
</protein>
<dbReference type="SUPFAM" id="SSF46785">
    <property type="entry name" value="Winged helix' DNA-binding domain"/>
    <property type="match status" value="1"/>
</dbReference>
<dbReference type="RefSeq" id="WP_268044659.1">
    <property type="nucleotide sequence ID" value="NZ_CP104064.1"/>
</dbReference>
<keyword evidence="4" id="KW-0963">Cytoplasm</keyword>
<keyword evidence="14" id="KW-1185">Reference proteome</keyword>
<evidence type="ECO:0000256" key="1">
    <source>
        <dbReference type="ARBA" id="ARBA00004496"/>
    </source>
</evidence>
<dbReference type="Gene3D" id="1.10.60.10">
    <property type="entry name" value="Iron dependent repressor, metal binding and dimerisation domain"/>
    <property type="match status" value="1"/>
</dbReference>
<comment type="similarity">
    <text evidence="2">Belongs to the DtxR/MntR family.</text>
</comment>
<dbReference type="Proteomes" id="UP001164803">
    <property type="component" value="Chromosome"/>
</dbReference>
<evidence type="ECO:0000259" key="12">
    <source>
        <dbReference type="PROSITE" id="PS50944"/>
    </source>
</evidence>
<keyword evidence="5" id="KW-0678">Repressor</keyword>
<reference evidence="13" key="1">
    <citation type="submission" date="2022-08" db="EMBL/GenBank/DDBJ databases">
        <title>Alicyclobacillus dauci DSM2870, complete genome.</title>
        <authorList>
            <person name="Wang Q."/>
            <person name="Cai R."/>
            <person name="Wang Z."/>
        </authorList>
    </citation>
    <scope>NUCLEOTIDE SEQUENCE</scope>
    <source>
        <strain evidence="13">DSM 28700</strain>
    </source>
</reference>
<evidence type="ECO:0000256" key="9">
    <source>
        <dbReference type="ARBA" id="ARBA00023163"/>
    </source>
</evidence>
<evidence type="ECO:0000256" key="6">
    <source>
        <dbReference type="ARBA" id="ARBA00023015"/>
    </source>
</evidence>
<evidence type="ECO:0000256" key="4">
    <source>
        <dbReference type="ARBA" id="ARBA00022490"/>
    </source>
</evidence>
<evidence type="ECO:0000313" key="13">
    <source>
        <dbReference type="EMBL" id="WAH37205.1"/>
    </source>
</evidence>
<evidence type="ECO:0000256" key="11">
    <source>
        <dbReference type="ARBA" id="ARBA00032593"/>
    </source>
</evidence>
<dbReference type="Gene3D" id="1.10.10.10">
    <property type="entry name" value="Winged helix-like DNA-binding domain superfamily/Winged helix DNA-binding domain"/>
    <property type="match status" value="1"/>
</dbReference>
<evidence type="ECO:0000256" key="7">
    <source>
        <dbReference type="ARBA" id="ARBA00023125"/>
    </source>
</evidence>
<dbReference type="InterPro" id="IPR036388">
    <property type="entry name" value="WH-like_DNA-bd_sf"/>
</dbReference>
<evidence type="ECO:0000313" key="14">
    <source>
        <dbReference type="Proteomes" id="UP001164803"/>
    </source>
</evidence>
<evidence type="ECO:0000256" key="3">
    <source>
        <dbReference type="ARBA" id="ARBA00011738"/>
    </source>
</evidence>
<keyword evidence="8" id="KW-0010">Activator</keyword>
<dbReference type="InterPro" id="IPR022689">
    <property type="entry name" value="Iron_dep_repressor"/>
</dbReference>
<dbReference type="InterPro" id="IPR022687">
    <property type="entry name" value="HTH_DTXR"/>
</dbReference>
<organism evidence="13 14">
    <name type="scientific">Alicyclobacillus dauci</name>
    <dbReference type="NCBI Taxonomy" id="1475485"/>
    <lineage>
        <taxon>Bacteria</taxon>
        <taxon>Bacillati</taxon>
        <taxon>Bacillota</taxon>
        <taxon>Bacilli</taxon>
        <taxon>Bacillales</taxon>
        <taxon>Alicyclobacillaceae</taxon>
        <taxon>Alicyclobacillus</taxon>
    </lineage>
</organism>
<dbReference type="SMART" id="SM00529">
    <property type="entry name" value="HTH_DTXR"/>
    <property type="match status" value="1"/>
</dbReference>
<evidence type="ECO:0000256" key="8">
    <source>
        <dbReference type="ARBA" id="ARBA00023159"/>
    </source>
</evidence>
<name>A0ABY6Z5A8_9BACL</name>
<dbReference type="InterPro" id="IPR050536">
    <property type="entry name" value="DtxR_MntR_Metal-Reg"/>
</dbReference>
<sequence length="154" mass="18550">MPFSPTQEDYLEAIWDLTMRHGYVRVKDVATTLEINSSAVSKMIEKLHKDGIVERRRYMGFRMTPDGYQRGQKLHERRTVIKAFLERMELDSSDTVHQTVEGVEHYVSDEVLNNMRHFLDFIQLHPQWWEQYRNWRKFDNVQNEDVQNDESFNP</sequence>